<dbReference type="Proteomes" id="UP001206312">
    <property type="component" value="Unassembled WGS sequence"/>
</dbReference>
<protein>
    <submittedName>
        <fullName evidence="1">Peptidyl-prolyl cis-trans isomerase</fullName>
    </submittedName>
</protein>
<dbReference type="GO" id="GO:0016853">
    <property type="term" value="F:isomerase activity"/>
    <property type="evidence" value="ECO:0007669"/>
    <property type="project" value="UniProtKB-KW"/>
</dbReference>
<sequence>MNLCRACSRFLLVAPLVLPLFFMLAACDSLWRKEPEKAPLARVGENYLYLEDVEGLTGAELSPGDSAAFVSNLITTWAVRQLLFSRAQINLPEEKIREFESLVSDYRAELYTRAYKEALVAQMEDTLVGAEDLEEFYESEKDNFRLQEKILQLRFIELPRQFLNREEVTERLKRFREEDLKFLDSVGVQFKKLHFNDSLWVPVSRVIREIKPLTYDNEAEYLKKDHFFELEDSTGVYLSRVVDVMDAGEMAPQSYIEPTIRQVLLNRRKMKYLKSLETDLINEALGQKELEIYEKE</sequence>
<evidence type="ECO:0000313" key="2">
    <source>
        <dbReference type="Proteomes" id="UP001206312"/>
    </source>
</evidence>
<dbReference type="EMBL" id="JAMXIB010000002">
    <property type="protein sequence ID" value="MCO5723961.1"/>
    <property type="molecule type" value="Genomic_DNA"/>
</dbReference>
<proteinExistence type="predicted"/>
<comment type="caution">
    <text evidence="1">The sequence shown here is derived from an EMBL/GenBank/DDBJ whole genome shotgun (WGS) entry which is preliminary data.</text>
</comment>
<reference evidence="1 2" key="1">
    <citation type="submission" date="2022-06" db="EMBL/GenBank/DDBJ databases">
        <authorList>
            <person name="Xuan X."/>
        </authorList>
    </citation>
    <scope>NUCLEOTIDE SEQUENCE [LARGE SCALE GENOMIC DNA]</scope>
    <source>
        <strain evidence="1 2">2V75</strain>
    </source>
</reference>
<organism evidence="1 2">
    <name type="scientific">Robiginitalea marina</name>
    <dbReference type="NCBI Taxonomy" id="2954105"/>
    <lineage>
        <taxon>Bacteria</taxon>
        <taxon>Pseudomonadati</taxon>
        <taxon>Bacteroidota</taxon>
        <taxon>Flavobacteriia</taxon>
        <taxon>Flavobacteriales</taxon>
        <taxon>Flavobacteriaceae</taxon>
        <taxon>Robiginitalea</taxon>
    </lineage>
</organism>
<evidence type="ECO:0000313" key="1">
    <source>
        <dbReference type="EMBL" id="MCO5723961.1"/>
    </source>
</evidence>
<accession>A0ABT1AV80</accession>
<name>A0ABT1AV80_9FLAO</name>
<dbReference type="PROSITE" id="PS51257">
    <property type="entry name" value="PROKAR_LIPOPROTEIN"/>
    <property type="match status" value="1"/>
</dbReference>
<keyword evidence="2" id="KW-1185">Reference proteome</keyword>
<gene>
    <name evidence="1" type="ORF">NG653_03775</name>
</gene>
<keyword evidence="1" id="KW-0413">Isomerase</keyword>